<dbReference type="Proteomes" id="UP001501319">
    <property type="component" value="Unassembled WGS sequence"/>
</dbReference>
<proteinExistence type="predicted"/>
<accession>A0ABN2FDJ4</accession>
<protein>
    <submittedName>
        <fullName evidence="1">Uncharacterized protein</fullName>
    </submittedName>
</protein>
<dbReference type="EMBL" id="BAAANE010000006">
    <property type="protein sequence ID" value="GAA1642137.1"/>
    <property type="molecule type" value="Genomic_DNA"/>
</dbReference>
<organism evidence="1 2">
    <name type="scientific">Kribbella alba</name>
    <dbReference type="NCBI Taxonomy" id="190197"/>
    <lineage>
        <taxon>Bacteria</taxon>
        <taxon>Bacillati</taxon>
        <taxon>Actinomycetota</taxon>
        <taxon>Actinomycetes</taxon>
        <taxon>Propionibacteriales</taxon>
        <taxon>Kribbellaceae</taxon>
        <taxon>Kribbella</taxon>
    </lineage>
</organism>
<evidence type="ECO:0000313" key="1">
    <source>
        <dbReference type="EMBL" id="GAA1642137.1"/>
    </source>
</evidence>
<name>A0ABN2FDJ4_9ACTN</name>
<evidence type="ECO:0000313" key="2">
    <source>
        <dbReference type="Proteomes" id="UP001501319"/>
    </source>
</evidence>
<sequence length="75" mass="8371">MNTKQGPRTRNNVFKVPTTCPRSPLLVRARNLAPTIGLGELMRRADYRGPLESLIRRFTYPIAAATRSRSSGSRA</sequence>
<keyword evidence="2" id="KW-1185">Reference proteome</keyword>
<gene>
    <name evidence="1" type="ORF">GCM10009744_35130</name>
</gene>
<reference evidence="1 2" key="1">
    <citation type="journal article" date="2019" name="Int. J. Syst. Evol. Microbiol.">
        <title>The Global Catalogue of Microorganisms (GCM) 10K type strain sequencing project: providing services to taxonomists for standard genome sequencing and annotation.</title>
        <authorList>
            <consortium name="The Broad Institute Genomics Platform"/>
            <consortium name="The Broad Institute Genome Sequencing Center for Infectious Disease"/>
            <person name="Wu L."/>
            <person name="Ma J."/>
        </authorList>
    </citation>
    <scope>NUCLEOTIDE SEQUENCE [LARGE SCALE GENOMIC DNA]</scope>
    <source>
        <strain evidence="1 2">JCM 14306</strain>
    </source>
</reference>
<comment type="caution">
    <text evidence="1">The sequence shown here is derived from an EMBL/GenBank/DDBJ whole genome shotgun (WGS) entry which is preliminary data.</text>
</comment>